<feature type="transmembrane region" description="Helical" evidence="1">
    <location>
        <begin position="6"/>
        <end position="21"/>
    </location>
</feature>
<dbReference type="GO" id="GO:0016020">
    <property type="term" value="C:membrane"/>
    <property type="evidence" value="ECO:0007669"/>
    <property type="project" value="InterPro"/>
</dbReference>
<dbReference type="AlphaFoldDB" id="A0A5S9IQ28"/>
<dbReference type="RefSeq" id="WP_173013329.1">
    <property type="nucleotide sequence ID" value="NZ_AP019860.1"/>
</dbReference>
<feature type="transmembrane region" description="Helical" evidence="1">
    <location>
        <begin position="93"/>
        <end position="113"/>
    </location>
</feature>
<feature type="transmembrane region" description="Helical" evidence="1">
    <location>
        <begin position="64"/>
        <end position="81"/>
    </location>
</feature>
<feature type="transmembrane region" description="Helical" evidence="1">
    <location>
        <begin position="33"/>
        <end position="52"/>
    </location>
</feature>
<dbReference type="SUPFAM" id="SSF103481">
    <property type="entry name" value="Multidrug resistance efflux transporter EmrE"/>
    <property type="match status" value="1"/>
</dbReference>
<feature type="transmembrane region" description="Helical" evidence="1">
    <location>
        <begin position="119"/>
        <end position="137"/>
    </location>
</feature>
<keyword evidence="1" id="KW-1133">Transmembrane helix</keyword>
<protein>
    <recommendedName>
        <fullName evidence="2">EamA domain-containing protein</fullName>
    </recommendedName>
</protein>
<sequence>MHWIHFAVIAMISHSALMIILKEVTNSGLQTEIINFYFLLFTTIVIFCFAATRNVRFQIPGKFVVWFMVLAIIAFFYNYFAMKAISAAPNPGYVVGILSCNIIIITIVGSLLFGNPLPTTKIVGIALMVCGSLLITMV</sequence>
<proteinExistence type="predicted"/>
<dbReference type="Pfam" id="PF00892">
    <property type="entry name" value="EamA"/>
    <property type="match status" value="1"/>
</dbReference>
<feature type="domain" description="EamA" evidence="2">
    <location>
        <begin position="3"/>
        <end position="136"/>
    </location>
</feature>
<evidence type="ECO:0000313" key="4">
    <source>
        <dbReference type="Proteomes" id="UP000326354"/>
    </source>
</evidence>
<keyword evidence="4" id="KW-1185">Reference proteome</keyword>
<dbReference type="InterPro" id="IPR000620">
    <property type="entry name" value="EamA_dom"/>
</dbReference>
<dbReference type="Proteomes" id="UP000326354">
    <property type="component" value="Chromosome"/>
</dbReference>
<evidence type="ECO:0000256" key="1">
    <source>
        <dbReference type="SAM" id="Phobius"/>
    </source>
</evidence>
<evidence type="ECO:0000313" key="3">
    <source>
        <dbReference type="EMBL" id="BBM84595.1"/>
    </source>
</evidence>
<reference evidence="3 4" key="1">
    <citation type="submission" date="2019-08" db="EMBL/GenBank/DDBJ databases">
        <title>Complete genome sequence of Candidatus Uab amorphum.</title>
        <authorList>
            <person name="Shiratori T."/>
            <person name="Suzuki S."/>
            <person name="Kakizawa Y."/>
            <person name="Ishida K."/>
        </authorList>
    </citation>
    <scope>NUCLEOTIDE SEQUENCE [LARGE SCALE GENOMIC DNA]</scope>
    <source>
        <strain evidence="3 4">SRT547</strain>
    </source>
</reference>
<dbReference type="EMBL" id="AP019860">
    <property type="protein sequence ID" value="BBM84595.1"/>
    <property type="molecule type" value="Genomic_DNA"/>
</dbReference>
<evidence type="ECO:0000259" key="2">
    <source>
        <dbReference type="Pfam" id="PF00892"/>
    </source>
</evidence>
<keyword evidence="1" id="KW-0812">Transmembrane</keyword>
<dbReference type="InterPro" id="IPR037185">
    <property type="entry name" value="EmrE-like"/>
</dbReference>
<name>A0A5S9IQ28_UABAM</name>
<organism evidence="3 4">
    <name type="scientific">Uabimicrobium amorphum</name>
    <dbReference type="NCBI Taxonomy" id="2596890"/>
    <lineage>
        <taxon>Bacteria</taxon>
        <taxon>Pseudomonadati</taxon>
        <taxon>Planctomycetota</taxon>
        <taxon>Candidatus Uabimicrobiia</taxon>
        <taxon>Candidatus Uabimicrobiales</taxon>
        <taxon>Candidatus Uabimicrobiaceae</taxon>
        <taxon>Candidatus Uabimicrobium</taxon>
    </lineage>
</organism>
<accession>A0A5S9IQ28</accession>
<dbReference type="KEGG" id="uam:UABAM_02956"/>
<keyword evidence="1" id="KW-0472">Membrane</keyword>
<gene>
    <name evidence="3" type="ORF">UABAM_02956</name>
</gene>